<proteinExistence type="inferred from homology"/>
<evidence type="ECO:0000313" key="11">
    <source>
        <dbReference type="EMBL" id="GFO19903.1"/>
    </source>
</evidence>
<dbReference type="GO" id="GO:0005654">
    <property type="term" value="C:nucleoplasm"/>
    <property type="evidence" value="ECO:0007669"/>
    <property type="project" value="UniProtKB-ARBA"/>
</dbReference>
<feature type="region of interest" description="Disordered" evidence="9">
    <location>
        <begin position="1"/>
        <end position="48"/>
    </location>
</feature>
<name>A0AAV4BM62_9GAST</name>
<protein>
    <submittedName>
        <fullName evidence="11">Nuclear receptor corepressor 1</fullName>
    </submittedName>
</protein>
<evidence type="ECO:0000256" key="6">
    <source>
        <dbReference type="ARBA" id="ARBA00023125"/>
    </source>
</evidence>
<dbReference type="InterPro" id="IPR051571">
    <property type="entry name" value="N-CoR_corepressor"/>
</dbReference>
<reference evidence="11 12" key="1">
    <citation type="journal article" date="2021" name="Elife">
        <title>Chloroplast acquisition without the gene transfer in kleptoplastic sea slugs, Plakobranchus ocellatus.</title>
        <authorList>
            <person name="Maeda T."/>
            <person name="Takahashi S."/>
            <person name="Yoshida T."/>
            <person name="Shimamura S."/>
            <person name="Takaki Y."/>
            <person name="Nagai Y."/>
            <person name="Toyoda A."/>
            <person name="Suzuki Y."/>
            <person name="Arimoto A."/>
            <person name="Ishii H."/>
            <person name="Satoh N."/>
            <person name="Nishiyama T."/>
            <person name="Hasebe M."/>
            <person name="Maruyama T."/>
            <person name="Minagawa J."/>
            <person name="Obokata J."/>
            <person name="Shigenobu S."/>
        </authorList>
    </citation>
    <scope>NUCLEOTIDE SEQUENCE [LARGE SCALE GENOMIC DNA]</scope>
</reference>
<dbReference type="Proteomes" id="UP000735302">
    <property type="component" value="Unassembled WGS sequence"/>
</dbReference>
<keyword evidence="11" id="KW-0675">Receptor</keyword>
<dbReference type="InterPro" id="IPR017884">
    <property type="entry name" value="SANT_dom"/>
</dbReference>
<dbReference type="SUPFAM" id="SSF46689">
    <property type="entry name" value="Homeodomain-like"/>
    <property type="match status" value="1"/>
</dbReference>
<accession>A0AAV4BM62</accession>
<evidence type="ECO:0000256" key="7">
    <source>
        <dbReference type="ARBA" id="ARBA00023242"/>
    </source>
</evidence>
<dbReference type="GO" id="GO:0008270">
    <property type="term" value="F:zinc ion binding"/>
    <property type="evidence" value="ECO:0007669"/>
    <property type="project" value="UniProtKB-KW"/>
</dbReference>
<evidence type="ECO:0000313" key="12">
    <source>
        <dbReference type="Proteomes" id="UP000735302"/>
    </source>
</evidence>
<feature type="compositionally biased region" description="Basic and acidic residues" evidence="9">
    <location>
        <begin position="580"/>
        <end position="595"/>
    </location>
</feature>
<dbReference type="SMART" id="SM00717">
    <property type="entry name" value="SANT"/>
    <property type="match status" value="1"/>
</dbReference>
<dbReference type="Gene3D" id="1.10.10.60">
    <property type="entry name" value="Homeodomain-like"/>
    <property type="match status" value="1"/>
</dbReference>
<dbReference type="GO" id="GO:0006357">
    <property type="term" value="P:regulation of transcription by RNA polymerase II"/>
    <property type="evidence" value="ECO:0007669"/>
    <property type="project" value="TreeGrafter"/>
</dbReference>
<evidence type="ECO:0000256" key="8">
    <source>
        <dbReference type="SAM" id="Coils"/>
    </source>
</evidence>
<dbReference type="InterPro" id="IPR031557">
    <property type="entry name" value="N-CoR_GPS2_interact"/>
</dbReference>
<keyword evidence="7" id="KW-0539">Nucleus</keyword>
<dbReference type="GO" id="GO:0000785">
    <property type="term" value="C:chromatin"/>
    <property type="evidence" value="ECO:0007669"/>
    <property type="project" value="TreeGrafter"/>
</dbReference>
<comment type="similarity">
    <text evidence="1">Belongs to the N-CoR nuclear receptor corepressors family.</text>
</comment>
<keyword evidence="5 8" id="KW-0175">Coiled coil</keyword>
<dbReference type="PROSITE" id="PS51293">
    <property type="entry name" value="SANT"/>
    <property type="match status" value="1"/>
</dbReference>
<dbReference type="GO" id="GO:0003677">
    <property type="term" value="F:DNA binding"/>
    <property type="evidence" value="ECO:0007669"/>
    <property type="project" value="UniProtKB-KW"/>
</dbReference>
<dbReference type="PANTHER" id="PTHR13992:SF39">
    <property type="entry name" value="SMRTER, ISOFORM G"/>
    <property type="match status" value="1"/>
</dbReference>
<dbReference type="FunFam" id="1.10.10.60:FF:000012">
    <property type="entry name" value="Metastasis-associated 1 family, member 3"/>
    <property type="match status" value="1"/>
</dbReference>
<keyword evidence="3" id="KW-0863">Zinc-finger</keyword>
<dbReference type="AlphaFoldDB" id="A0AAV4BM62"/>
<dbReference type="PANTHER" id="PTHR13992">
    <property type="entry name" value="NUCLEAR RECEPTOR CO-REPRESSOR RELATED NCOR"/>
    <property type="match status" value="1"/>
</dbReference>
<dbReference type="GO" id="GO:0032991">
    <property type="term" value="C:protein-containing complex"/>
    <property type="evidence" value="ECO:0007669"/>
    <property type="project" value="UniProtKB-ARBA"/>
</dbReference>
<keyword evidence="6" id="KW-0238">DNA-binding</keyword>
<evidence type="ECO:0000256" key="1">
    <source>
        <dbReference type="ARBA" id="ARBA00010097"/>
    </source>
</evidence>
<evidence type="ECO:0000256" key="9">
    <source>
        <dbReference type="SAM" id="MobiDB-lite"/>
    </source>
</evidence>
<feature type="domain" description="SANT" evidence="10">
    <location>
        <begin position="449"/>
        <end position="500"/>
    </location>
</feature>
<keyword evidence="12" id="KW-1185">Reference proteome</keyword>
<gene>
    <name evidence="11" type="ORF">PoB_004640800</name>
</gene>
<evidence type="ECO:0000256" key="2">
    <source>
        <dbReference type="ARBA" id="ARBA00022723"/>
    </source>
</evidence>
<evidence type="ECO:0000256" key="3">
    <source>
        <dbReference type="ARBA" id="ARBA00022771"/>
    </source>
</evidence>
<evidence type="ECO:0000256" key="5">
    <source>
        <dbReference type="ARBA" id="ARBA00023054"/>
    </source>
</evidence>
<keyword evidence="4" id="KW-0862">Zinc</keyword>
<dbReference type="InterPro" id="IPR009057">
    <property type="entry name" value="Homeodomain-like_sf"/>
</dbReference>
<evidence type="ECO:0000256" key="4">
    <source>
        <dbReference type="ARBA" id="ARBA00022833"/>
    </source>
</evidence>
<sequence>MSGRPPNDRVMQGGPHDANGAFKRTGRPPSPIHAVPRPGPYYQTAGPSHGAMYMFREHQFPHHQGQQPSRVSGTEYMQVTRRRPSLLPEQYYHTPGIDRDRAVSDVYTARLAQESLMAGMSGAVGPGQGGGGPGGHMSGVDLGPSPLKRPRPGEKPDLTQPLHVDVEIKREPAYTPQVEAISPTLPQEDPAIKMLQKKLTDRLNKVEMEIKQAETQIANFKKKQAQLLENKNKPQEEKVADELTYEPKHQSIPQIIYAENRKKAAAAHKVFEKLGPKIELPLYHQPSDTAVYHENIRTHKEFRGRLILHLKRRHQARRIRERYLTDRYDQLMQSWLKRTEKIENNSKRKAKEAKMREYYEKVVPEIKKLREEKESKQGTRSGQGGYVRSDAEMEQIMNGLTDQEEEEKKMRSLSVIPPMMLDARQRKMRFVNNNGLLEDPLEIHTDAQTIKTRWTDAEKQIFKEKYLQTPKNFVLISSFLPQKSVTDCVQFYYLSKKDENYKQLLRKQNMKRKRTMTKAQQQEQLRQQQQEQLRQQEEAAAAAMVALPGNEIMPIKMEVKSETETESSAMAKPEGPTGDGVKKEIKEEEKVKTGDPDMTQSEATLTEGGVHSCAVCKTELANFGLSRPLTSGDCEQYGVSQMDLQPDMRVCNPCRCHTLRKRLTHCPIPTCRTPKKRTKRLRPVPAAWNEMMPEQKSKMMEEFQVGGRKISNLRYADDTALFAKNHEEASKFIEELNKARVSKSLKLNAKKTKYLYIGNNHQPISFEEENIEKVNTFKYLGSLKTDSGDNTNDINARIGMAKKRMQDLVNIWKDKTITLQLKIKIMKTLVWTVMTYGAEGWTIKKKQEKKINSAEMWFYRRLLRISWRERRTDQSILEELNEERKLLNYIKKRKLTFFGHTCRSKCTLMKNILQGRMEGKRQRGRPRINYFDNIKSWTQMTTREIYDVILERDVWRQMVHEAVRAANVLGSDAG</sequence>
<keyword evidence="2" id="KW-0479">Metal-binding</keyword>
<feature type="region of interest" description="Disordered" evidence="9">
    <location>
        <begin position="560"/>
        <end position="600"/>
    </location>
</feature>
<comment type="caution">
    <text evidence="11">The sequence shown here is derived from an EMBL/GenBank/DDBJ whole genome shotgun (WGS) entry which is preliminary data.</text>
</comment>
<dbReference type="Gene3D" id="1.20.5.430">
    <property type="match status" value="1"/>
</dbReference>
<dbReference type="InterPro" id="IPR001005">
    <property type="entry name" value="SANT/Myb"/>
</dbReference>
<feature type="coiled-coil region" evidence="8">
    <location>
        <begin position="512"/>
        <end position="546"/>
    </location>
</feature>
<dbReference type="Pfam" id="PF00078">
    <property type="entry name" value="RVT_1"/>
    <property type="match status" value="1"/>
</dbReference>
<feature type="compositionally biased region" description="Gly residues" evidence="9">
    <location>
        <begin position="122"/>
        <end position="137"/>
    </location>
</feature>
<dbReference type="InterPro" id="IPR000477">
    <property type="entry name" value="RT_dom"/>
</dbReference>
<organism evidence="11 12">
    <name type="scientific">Plakobranchus ocellatus</name>
    <dbReference type="NCBI Taxonomy" id="259542"/>
    <lineage>
        <taxon>Eukaryota</taxon>
        <taxon>Metazoa</taxon>
        <taxon>Spiralia</taxon>
        <taxon>Lophotrochozoa</taxon>
        <taxon>Mollusca</taxon>
        <taxon>Gastropoda</taxon>
        <taxon>Heterobranchia</taxon>
        <taxon>Euthyneura</taxon>
        <taxon>Panpulmonata</taxon>
        <taxon>Sacoglossa</taxon>
        <taxon>Placobranchoidea</taxon>
        <taxon>Plakobranchidae</taxon>
        <taxon>Plakobranchus</taxon>
    </lineage>
</organism>
<feature type="coiled-coil region" evidence="8">
    <location>
        <begin position="196"/>
        <end position="230"/>
    </location>
</feature>
<dbReference type="Pfam" id="PF15784">
    <property type="entry name" value="GPS2_interact"/>
    <property type="match status" value="1"/>
</dbReference>
<evidence type="ECO:0000259" key="10">
    <source>
        <dbReference type="PROSITE" id="PS51293"/>
    </source>
</evidence>
<dbReference type="EMBL" id="BLXT01005114">
    <property type="protein sequence ID" value="GFO19903.1"/>
    <property type="molecule type" value="Genomic_DNA"/>
</dbReference>
<feature type="region of interest" description="Disordered" evidence="9">
    <location>
        <begin position="121"/>
        <end position="159"/>
    </location>
</feature>